<dbReference type="InterPro" id="IPR026170">
    <property type="entry name" value="FAM173A/B"/>
</dbReference>
<feature type="domain" description="Methyltransferase" evidence="5">
    <location>
        <begin position="43"/>
        <end position="105"/>
    </location>
</feature>
<dbReference type="PANTHER" id="PTHR13610:SF11">
    <property type="entry name" value="METHYLTRANSFERASE DOMAIN-CONTAINING PROTEIN"/>
    <property type="match status" value="1"/>
</dbReference>
<dbReference type="AlphaFoldDB" id="A0ABD3FYN7"/>
<evidence type="ECO:0000259" key="5">
    <source>
        <dbReference type="Pfam" id="PF13649"/>
    </source>
</evidence>
<keyword evidence="7" id="KW-1185">Reference proteome</keyword>
<dbReference type="GO" id="GO:0016279">
    <property type="term" value="F:protein-lysine N-methyltransferase activity"/>
    <property type="evidence" value="ECO:0007669"/>
    <property type="project" value="UniProtKB-ARBA"/>
</dbReference>
<evidence type="ECO:0000256" key="1">
    <source>
        <dbReference type="ARBA" id="ARBA00010633"/>
    </source>
</evidence>
<reference evidence="6 7" key="1">
    <citation type="submission" date="2024-09" db="EMBL/GenBank/DDBJ databases">
        <title>Genome sequencing and assembly of Phytophthora oleae, isolate VK10A, causative agent of rot of olive drupes.</title>
        <authorList>
            <person name="Conti Taguali S."/>
            <person name="Riolo M."/>
            <person name="La Spada F."/>
            <person name="Cacciola S.O."/>
            <person name="Dionisio G."/>
        </authorList>
    </citation>
    <scope>NUCLEOTIDE SEQUENCE [LARGE SCALE GENOMIC DNA]</scope>
    <source>
        <strain evidence="6 7">VK10A</strain>
    </source>
</reference>
<evidence type="ECO:0000313" key="6">
    <source>
        <dbReference type="EMBL" id="KAL3672030.1"/>
    </source>
</evidence>
<keyword evidence="3" id="KW-0808">Transferase</keyword>
<dbReference type="CDD" id="cd02440">
    <property type="entry name" value="AdoMet_MTases"/>
    <property type="match status" value="1"/>
</dbReference>
<dbReference type="InterPro" id="IPR029063">
    <property type="entry name" value="SAM-dependent_MTases_sf"/>
</dbReference>
<keyword evidence="4" id="KW-0949">S-adenosyl-L-methionine</keyword>
<dbReference type="PANTHER" id="PTHR13610">
    <property type="entry name" value="METHYLTRANSFERASE DOMAIN-CONTAINING PROTEIN"/>
    <property type="match status" value="1"/>
</dbReference>
<protein>
    <recommendedName>
        <fullName evidence="5">Methyltransferase domain-containing protein</fullName>
    </recommendedName>
</protein>
<dbReference type="Proteomes" id="UP001632037">
    <property type="component" value="Unassembled WGS sequence"/>
</dbReference>
<name>A0ABD3FYN7_9STRA</name>
<keyword evidence="2" id="KW-0489">Methyltransferase</keyword>
<evidence type="ECO:0000256" key="4">
    <source>
        <dbReference type="ARBA" id="ARBA00022691"/>
    </source>
</evidence>
<dbReference type="SUPFAM" id="SSF53335">
    <property type="entry name" value="S-adenosyl-L-methionine-dependent methyltransferases"/>
    <property type="match status" value="1"/>
</dbReference>
<dbReference type="GO" id="GO:0032259">
    <property type="term" value="P:methylation"/>
    <property type="evidence" value="ECO:0007669"/>
    <property type="project" value="UniProtKB-KW"/>
</dbReference>
<comment type="similarity">
    <text evidence="1">Belongs to the ANT/ATPSC lysine N-methyltransferase family.</text>
</comment>
<comment type="caution">
    <text evidence="6">The sequence shown here is derived from an EMBL/GenBank/DDBJ whole genome shotgun (WGS) entry which is preliminary data.</text>
</comment>
<proteinExistence type="inferred from homology"/>
<evidence type="ECO:0000256" key="2">
    <source>
        <dbReference type="ARBA" id="ARBA00022603"/>
    </source>
</evidence>
<evidence type="ECO:0000313" key="7">
    <source>
        <dbReference type="Proteomes" id="UP001632037"/>
    </source>
</evidence>
<dbReference type="EMBL" id="JBIMZQ010000004">
    <property type="protein sequence ID" value="KAL3672030.1"/>
    <property type="molecule type" value="Genomic_DNA"/>
</dbReference>
<sequence length="210" mass="23149">MASSVTPQPVLGPKLAPFTPSGDGVLDHALDLLALSSDDVLFDLGCGDARILVHAAEKTGARCIGVEYNEDLVKRARTRVEERGVQELVDIQHGDALEVDLTSATALFLYLVPDGIKMLLPKLDEARQLHVRIVTYVFSIPGWKPDDQRNYKGTKVRSLLFDNIRDPFRHVSFTASPPSFPRVRSICTILHLLPSNSRSSSSKEKQNTSS</sequence>
<dbReference type="Gene3D" id="3.40.50.150">
    <property type="entry name" value="Vaccinia Virus protein VP39"/>
    <property type="match status" value="1"/>
</dbReference>
<gene>
    <name evidence="6" type="ORF">V7S43_002694</name>
</gene>
<dbReference type="Pfam" id="PF13649">
    <property type="entry name" value="Methyltransf_25"/>
    <property type="match status" value="1"/>
</dbReference>
<dbReference type="InterPro" id="IPR041698">
    <property type="entry name" value="Methyltransf_25"/>
</dbReference>
<evidence type="ECO:0000256" key="3">
    <source>
        <dbReference type="ARBA" id="ARBA00022679"/>
    </source>
</evidence>
<organism evidence="6 7">
    <name type="scientific">Phytophthora oleae</name>
    <dbReference type="NCBI Taxonomy" id="2107226"/>
    <lineage>
        <taxon>Eukaryota</taxon>
        <taxon>Sar</taxon>
        <taxon>Stramenopiles</taxon>
        <taxon>Oomycota</taxon>
        <taxon>Peronosporomycetes</taxon>
        <taxon>Peronosporales</taxon>
        <taxon>Peronosporaceae</taxon>
        <taxon>Phytophthora</taxon>
    </lineage>
</organism>
<accession>A0ABD3FYN7</accession>